<dbReference type="AlphaFoldDB" id="A0A0D7B060"/>
<dbReference type="PRINTS" id="PR00070">
    <property type="entry name" value="DHFR"/>
</dbReference>
<gene>
    <name evidence="8" type="ORF">CYLTODRAFT_426561</name>
</gene>
<dbReference type="GO" id="GO:0006730">
    <property type="term" value="P:one-carbon metabolic process"/>
    <property type="evidence" value="ECO:0007669"/>
    <property type="project" value="UniProtKB-KW"/>
</dbReference>
<reference evidence="8 9" key="1">
    <citation type="journal article" date="2015" name="Fungal Genet. Biol.">
        <title>Evolution of novel wood decay mechanisms in Agaricales revealed by the genome sequences of Fistulina hepatica and Cylindrobasidium torrendii.</title>
        <authorList>
            <person name="Floudas D."/>
            <person name="Held B.W."/>
            <person name="Riley R."/>
            <person name="Nagy L.G."/>
            <person name="Koehler G."/>
            <person name="Ransdell A.S."/>
            <person name="Younus H."/>
            <person name="Chow J."/>
            <person name="Chiniquy J."/>
            <person name="Lipzen A."/>
            <person name="Tritt A."/>
            <person name="Sun H."/>
            <person name="Haridas S."/>
            <person name="LaButti K."/>
            <person name="Ohm R.A."/>
            <person name="Kues U."/>
            <person name="Blanchette R.A."/>
            <person name="Grigoriev I.V."/>
            <person name="Minto R.E."/>
            <person name="Hibbett D.S."/>
        </authorList>
    </citation>
    <scope>NUCLEOTIDE SEQUENCE [LARGE SCALE GENOMIC DNA]</scope>
    <source>
        <strain evidence="8 9">FP15055 ss-10</strain>
    </source>
</reference>
<dbReference type="GO" id="GO:0005739">
    <property type="term" value="C:mitochondrion"/>
    <property type="evidence" value="ECO:0007669"/>
    <property type="project" value="TreeGrafter"/>
</dbReference>
<dbReference type="PROSITE" id="PS51330">
    <property type="entry name" value="DHFR_2"/>
    <property type="match status" value="1"/>
</dbReference>
<evidence type="ECO:0000259" key="7">
    <source>
        <dbReference type="PROSITE" id="PS51330"/>
    </source>
</evidence>
<dbReference type="PANTHER" id="PTHR48069">
    <property type="entry name" value="DIHYDROFOLATE REDUCTASE"/>
    <property type="match status" value="1"/>
</dbReference>
<evidence type="ECO:0000313" key="8">
    <source>
        <dbReference type="EMBL" id="KIY62906.1"/>
    </source>
</evidence>
<evidence type="ECO:0000256" key="1">
    <source>
        <dbReference type="ARBA" id="ARBA00004903"/>
    </source>
</evidence>
<dbReference type="CDD" id="cd00209">
    <property type="entry name" value="DHFR"/>
    <property type="match status" value="1"/>
</dbReference>
<dbReference type="GO" id="GO:0046655">
    <property type="term" value="P:folic acid metabolic process"/>
    <property type="evidence" value="ECO:0007669"/>
    <property type="project" value="TreeGrafter"/>
</dbReference>
<dbReference type="Gene3D" id="3.40.430.10">
    <property type="entry name" value="Dihydrofolate Reductase, subunit A"/>
    <property type="match status" value="1"/>
</dbReference>
<dbReference type="GO" id="GO:0050661">
    <property type="term" value="F:NADP binding"/>
    <property type="evidence" value="ECO:0007669"/>
    <property type="project" value="InterPro"/>
</dbReference>
<dbReference type="InterPro" id="IPR012259">
    <property type="entry name" value="DHFR"/>
</dbReference>
<dbReference type="Proteomes" id="UP000054007">
    <property type="component" value="Unassembled WGS sequence"/>
</dbReference>
<dbReference type="SUPFAM" id="SSF53597">
    <property type="entry name" value="Dihydrofolate reductase-like"/>
    <property type="match status" value="1"/>
</dbReference>
<evidence type="ECO:0000256" key="3">
    <source>
        <dbReference type="ARBA" id="ARBA00018886"/>
    </source>
</evidence>
<accession>A0A0D7B060</accession>
<keyword evidence="4" id="KW-0554">One-carbon metabolism</keyword>
<feature type="domain" description="DHFR" evidence="7">
    <location>
        <begin position="1"/>
        <end position="168"/>
    </location>
</feature>
<dbReference type="STRING" id="1314674.A0A0D7B060"/>
<evidence type="ECO:0000256" key="5">
    <source>
        <dbReference type="ARBA" id="ARBA00022857"/>
    </source>
</evidence>
<keyword evidence="9" id="KW-1185">Reference proteome</keyword>
<dbReference type="EC" id="1.5.1.3" evidence="2"/>
<dbReference type="InterPro" id="IPR024072">
    <property type="entry name" value="DHFR-like_dom_sf"/>
</dbReference>
<organism evidence="8 9">
    <name type="scientific">Cylindrobasidium torrendii FP15055 ss-10</name>
    <dbReference type="NCBI Taxonomy" id="1314674"/>
    <lineage>
        <taxon>Eukaryota</taxon>
        <taxon>Fungi</taxon>
        <taxon>Dikarya</taxon>
        <taxon>Basidiomycota</taxon>
        <taxon>Agaricomycotina</taxon>
        <taxon>Agaricomycetes</taxon>
        <taxon>Agaricomycetidae</taxon>
        <taxon>Agaricales</taxon>
        <taxon>Marasmiineae</taxon>
        <taxon>Physalacriaceae</taxon>
        <taxon>Cylindrobasidium</taxon>
    </lineage>
</organism>
<dbReference type="OrthoDB" id="414698at2759"/>
<evidence type="ECO:0000256" key="6">
    <source>
        <dbReference type="ARBA" id="ARBA00023002"/>
    </source>
</evidence>
<sequence>MAYFARVTSNAVEGKRNTVIMGRTSWESIPAKFRPLANRVNIVVTRNAEYDLGPEKPQAPILRVLGLDSAFDALKSIPDAHRHFVIGGASLYEQVLQLDTAPALVDRILLTRVLSPDLDCDTFMTDFTSNPDWQRASHRRLLDWVGFDVPEGVQEEKGIKYEFQMWVRAGQGLD</sequence>
<dbReference type="GO" id="GO:0046654">
    <property type="term" value="P:tetrahydrofolate biosynthetic process"/>
    <property type="evidence" value="ECO:0007669"/>
    <property type="project" value="InterPro"/>
</dbReference>
<evidence type="ECO:0000313" key="9">
    <source>
        <dbReference type="Proteomes" id="UP000054007"/>
    </source>
</evidence>
<dbReference type="PANTHER" id="PTHR48069:SF3">
    <property type="entry name" value="DIHYDROFOLATE REDUCTASE"/>
    <property type="match status" value="1"/>
</dbReference>
<keyword evidence="5" id="KW-0521">NADP</keyword>
<protein>
    <recommendedName>
        <fullName evidence="3">Dihydrofolate reductase</fullName>
        <ecNumber evidence="2">1.5.1.3</ecNumber>
    </recommendedName>
</protein>
<evidence type="ECO:0000256" key="4">
    <source>
        <dbReference type="ARBA" id="ARBA00022563"/>
    </source>
</evidence>
<comment type="pathway">
    <text evidence="1">Cofactor biosynthesis; tetrahydrofolate biosynthesis; 5,6,7,8-tetrahydrofolate from 7,8-dihydrofolate: step 1/1.</text>
</comment>
<dbReference type="EMBL" id="KN880738">
    <property type="protein sequence ID" value="KIY62906.1"/>
    <property type="molecule type" value="Genomic_DNA"/>
</dbReference>
<dbReference type="InterPro" id="IPR001796">
    <property type="entry name" value="DHFR_dom"/>
</dbReference>
<dbReference type="GO" id="GO:0004146">
    <property type="term" value="F:dihydrofolate reductase activity"/>
    <property type="evidence" value="ECO:0007669"/>
    <property type="project" value="UniProtKB-EC"/>
</dbReference>
<dbReference type="GO" id="GO:0046452">
    <property type="term" value="P:dihydrofolate metabolic process"/>
    <property type="evidence" value="ECO:0007669"/>
    <property type="project" value="TreeGrafter"/>
</dbReference>
<keyword evidence="6" id="KW-0560">Oxidoreductase</keyword>
<evidence type="ECO:0000256" key="2">
    <source>
        <dbReference type="ARBA" id="ARBA00012856"/>
    </source>
</evidence>
<proteinExistence type="predicted"/>
<name>A0A0D7B060_9AGAR</name>
<dbReference type="Pfam" id="PF00186">
    <property type="entry name" value="DHFR_1"/>
    <property type="match status" value="1"/>
</dbReference>